<keyword evidence="4" id="KW-1185">Reference proteome</keyword>
<dbReference type="GO" id="GO:0009229">
    <property type="term" value="P:thiamine diphosphate biosynthetic process"/>
    <property type="evidence" value="ECO:0007669"/>
    <property type="project" value="UniProtKB-UniPathway"/>
</dbReference>
<dbReference type="AlphaFoldDB" id="A0A2Z2NU81"/>
<feature type="domain" description="Thiaminase-2/PQQC" evidence="2">
    <location>
        <begin position="11"/>
        <end position="219"/>
    </location>
</feature>
<comment type="function">
    <text evidence="1">Catalyzes an amino-pyrimidine hydrolysis reaction at the C5' of the pyrimidine moiety of thiamine compounds, a reaction that is part of a thiamine salvage pathway.</text>
</comment>
<reference evidence="3 4" key="1">
    <citation type="submission" date="2016-12" db="EMBL/GenBank/DDBJ databases">
        <authorList>
            <person name="Song W.-J."/>
            <person name="Kurnit D.M."/>
        </authorList>
    </citation>
    <scope>NUCLEOTIDE SEQUENCE [LARGE SCALE GENOMIC DNA]</scope>
    <source>
        <strain evidence="3 4">IMCC3135</strain>
    </source>
</reference>
<dbReference type="EMBL" id="CP018632">
    <property type="protein sequence ID" value="ASJ74055.1"/>
    <property type="molecule type" value="Genomic_DNA"/>
</dbReference>
<dbReference type="InterPro" id="IPR004305">
    <property type="entry name" value="Thiaminase-2/PQQC"/>
</dbReference>
<accession>A0A2Z2NU81</accession>
<dbReference type="GO" id="GO:0009228">
    <property type="term" value="P:thiamine biosynthetic process"/>
    <property type="evidence" value="ECO:0007669"/>
    <property type="project" value="UniProtKB-KW"/>
</dbReference>
<organism evidence="3 4">
    <name type="scientific">Granulosicoccus antarcticus IMCC3135</name>
    <dbReference type="NCBI Taxonomy" id="1192854"/>
    <lineage>
        <taxon>Bacteria</taxon>
        <taxon>Pseudomonadati</taxon>
        <taxon>Pseudomonadota</taxon>
        <taxon>Gammaproteobacteria</taxon>
        <taxon>Chromatiales</taxon>
        <taxon>Granulosicoccaceae</taxon>
        <taxon>Granulosicoccus</taxon>
    </lineage>
</organism>
<dbReference type="NCBIfam" id="TIGR04306">
    <property type="entry name" value="salvage_TenA"/>
    <property type="match status" value="1"/>
</dbReference>
<evidence type="ECO:0000313" key="4">
    <source>
        <dbReference type="Proteomes" id="UP000250079"/>
    </source>
</evidence>
<dbReference type="PANTHER" id="PTHR43198:SF2">
    <property type="entry name" value="SI:CH1073-67J19.1-RELATED"/>
    <property type="match status" value="1"/>
</dbReference>
<evidence type="ECO:0000259" key="2">
    <source>
        <dbReference type="Pfam" id="PF03070"/>
    </source>
</evidence>
<protein>
    <recommendedName>
        <fullName evidence="1">Aminopyrimidine aminohydrolase</fullName>
        <ecNumber evidence="1">3.5.99.2</ecNumber>
    </recommendedName>
</protein>
<dbReference type="EC" id="3.5.99.2" evidence="1"/>
<dbReference type="CDD" id="cd19367">
    <property type="entry name" value="TenA_C_ScTHI20-like"/>
    <property type="match status" value="1"/>
</dbReference>
<sequence>MSTLLEHLQSQCEPQWQQYTQHAFVRQLADGTLPRHCFEHYLKQDYLFLIHFARAFGLAAFKSRNLTELKRANASLSGIVDVELDLHIQYCHQWGISQEQLENTIESTPNMAYTRYVMERGMAGELLDLNIALAPCILGYGQIANWLLAQPFLVLENNPYAEWINLYAGDEYQQVADAHREACNAVELSNLDGARLHTLVQTFDAATRLEIDFWQMGLDCS</sequence>
<proteinExistence type="inferred from homology"/>
<dbReference type="SUPFAM" id="SSF48613">
    <property type="entry name" value="Heme oxygenase-like"/>
    <property type="match status" value="1"/>
</dbReference>
<dbReference type="GO" id="GO:0005829">
    <property type="term" value="C:cytosol"/>
    <property type="evidence" value="ECO:0007669"/>
    <property type="project" value="TreeGrafter"/>
</dbReference>
<keyword evidence="1" id="KW-0784">Thiamine biosynthesis</keyword>
<dbReference type="InterPro" id="IPR027574">
    <property type="entry name" value="Thiaminase_II"/>
</dbReference>
<dbReference type="Gene3D" id="1.20.910.10">
    <property type="entry name" value="Heme oxygenase-like"/>
    <property type="match status" value="1"/>
</dbReference>
<evidence type="ECO:0000313" key="3">
    <source>
        <dbReference type="EMBL" id="ASJ74055.1"/>
    </source>
</evidence>
<comment type="catalytic activity">
    <reaction evidence="1">
        <text>thiamine + H2O = 5-(2-hydroxyethyl)-4-methylthiazole + 4-amino-5-hydroxymethyl-2-methylpyrimidine + H(+)</text>
        <dbReference type="Rhea" id="RHEA:17509"/>
        <dbReference type="ChEBI" id="CHEBI:15377"/>
        <dbReference type="ChEBI" id="CHEBI:15378"/>
        <dbReference type="ChEBI" id="CHEBI:16892"/>
        <dbReference type="ChEBI" id="CHEBI:17957"/>
        <dbReference type="ChEBI" id="CHEBI:18385"/>
        <dbReference type="EC" id="3.5.99.2"/>
    </reaction>
</comment>
<dbReference type="RefSeq" id="WP_088919143.1">
    <property type="nucleotide sequence ID" value="NZ_CP018632.1"/>
</dbReference>
<comment type="pathway">
    <text evidence="1">Cofactor biosynthesis; thiamine diphosphate biosynthesis.</text>
</comment>
<dbReference type="GO" id="GO:0050334">
    <property type="term" value="F:thiaminase activity"/>
    <property type="evidence" value="ECO:0007669"/>
    <property type="project" value="UniProtKB-EC"/>
</dbReference>
<name>A0A2Z2NU81_9GAMM</name>
<dbReference type="InterPro" id="IPR016084">
    <property type="entry name" value="Haem_Oase-like_multi-hlx"/>
</dbReference>
<comment type="catalytic activity">
    <reaction evidence="1">
        <text>4-amino-5-aminomethyl-2-methylpyrimidine + H2O = 4-amino-5-hydroxymethyl-2-methylpyrimidine + NH4(+)</text>
        <dbReference type="Rhea" id="RHEA:31799"/>
        <dbReference type="ChEBI" id="CHEBI:15377"/>
        <dbReference type="ChEBI" id="CHEBI:16892"/>
        <dbReference type="ChEBI" id="CHEBI:28938"/>
        <dbReference type="ChEBI" id="CHEBI:63416"/>
        <dbReference type="EC" id="3.5.99.2"/>
    </reaction>
</comment>
<dbReference type="OrthoDB" id="34166at2"/>
<dbReference type="KEGG" id="gai:IMCC3135_19885"/>
<dbReference type="PANTHER" id="PTHR43198">
    <property type="entry name" value="BIFUNCTIONAL TH2 PROTEIN"/>
    <property type="match status" value="1"/>
</dbReference>
<dbReference type="UniPathway" id="UPA00060"/>
<gene>
    <name evidence="3" type="primary">tenA_2</name>
    <name evidence="3" type="ORF">IMCC3135_19885</name>
</gene>
<dbReference type="Pfam" id="PF03070">
    <property type="entry name" value="TENA_THI-4"/>
    <property type="match status" value="1"/>
</dbReference>
<dbReference type="InterPro" id="IPR050967">
    <property type="entry name" value="Thiamine_Salvage_TenA"/>
</dbReference>
<dbReference type="Proteomes" id="UP000250079">
    <property type="component" value="Chromosome"/>
</dbReference>
<comment type="similarity">
    <text evidence="1">Belongs to the TenA family.</text>
</comment>
<keyword evidence="1 3" id="KW-0378">Hydrolase</keyword>
<evidence type="ECO:0000256" key="1">
    <source>
        <dbReference type="RuleBase" id="RU363093"/>
    </source>
</evidence>